<dbReference type="PANTHER" id="PTHR45650">
    <property type="entry name" value="GDSL-LIKE LIPASE/ACYLHYDROLASE-RELATED"/>
    <property type="match status" value="1"/>
</dbReference>
<evidence type="ECO:0000256" key="1">
    <source>
        <dbReference type="ARBA" id="ARBA00004613"/>
    </source>
</evidence>
<dbReference type="RefSeq" id="XP_007025249.2">
    <property type="nucleotide sequence ID" value="XM_007025187.2"/>
</dbReference>
<gene>
    <name evidence="9" type="primary">LOC18596598</name>
</gene>
<dbReference type="GO" id="GO:0016042">
    <property type="term" value="P:lipid catabolic process"/>
    <property type="evidence" value="ECO:0007669"/>
    <property type="project" value="UniProtKB-KW"/>
</dbReference>
<evidence type="ECO:0000256" key="3">
    <source>
        <dbReference type="ARBA" id="ARBA00022525"/>
    </source>
</evidence>
<dbReference type="AlphaFoldDB" id="A0AB32V142"/>
<evidence type="ECO:0000256" key="2">
    <source>
        <dbReference type="ARBA" id="ARBA00008668"/>
    </source>
</evidence>
<evidence type="ECO:0000256" key="5">
    <source>
        <dbReference type="ARBA" id="ARBA00022801"/>
    </source>
</evidence>
<dbReference type="InterPro" id="IPR051238">
    <property type="entry name" value="GDSL_esterase/lipase"/>
</dbReference>
<protein>
    <submittedName>
        <fullName evidence="9">GDSL esterase/lipase At5g45670</fullName>
    </submittedName>
</protein>
<organism evidence="8 9">
    <name type="scientific">Theobroma cacao</name>
    <name type="common">Cacao</name>
    <name type="synonym">Cocoa</name>
    <dbReference type="NCBI Taxonomy" id="3641"/>
    <lineage>
        <taxon>Eukaryota</taxon>
        <taxon>Viridiplantae</taxon>
        <taxon>Streptophyta</taxon>
        <taxon>Embryophyta</taxon>
        <taxon>Tracheophyta</taxon>
        <taxon>Spermatophyta</taxon>
        <taxon>Magnoliopsida</taxon>
        <taxon>eudicotyledons</taxon>
        <taxon>Gunneridae</taxon>
        <taxon>Pentapetalae</taxon>
        <taxon>rosids</taxon>
        <taxon>malvids</taxon>
        <taxon>Malvales</taxon>
        <taxon>Malvaceae</taxon>
        <taxon>Byttnerioideae</taxon>
        <taxon>Theobroma</taxon>
    </lineage>
</organism>
<keyword evidence="4" id="KW-0732">Signal</keyword>
<evidence type="ECO:0000313" key="8">
    <source>
        <dbReference type="Proteomes" id="UP000694886"/>
    </source>
</evidence>
<dbReference type="Gramene" id="Tc06v2_t013250.1">
    <property type="protein sequence ID" value="Tc06v2_p013250.1"/>
    <property type="gene ID" value="Tc06v2_g013250"/>
</dbReference>
<keyword evidence="6" id="KW-0442">Lipid degradation</keyword>
<name>A0AB32V142_THECC</name>
<dbReference type="KEGG" id="tcc:18596598"/>
<dbReference type="Pfam" id="PF00657">
    <property type="entry name" value="Lipase_GDSL"/>
    <property type="match status" value="1"/>
</dbReference>
<dbReference type="Gene3D" id="3.40.50.1110">
    <property type="entry name" value="SGNH hydrolase"/>
    <property type="match status" value="1"/>
</dbReference>
<comment type="subcellular location">
    <subcellularLocation>
        <location evidence="1">Secreted</location>
    </subcellularLocation>
</comment>
<dbReference type="InterPro" id="IPR001087">
    <property type="entry name" value="GDSL"/>
</dbReference>
<dbReference type="GeneID" id="18596598"/>
<keyword evidence="7" id="KW-0443">Lipid metabolism</keyword>
<dbReference type="CDD" id="cd01837">
    <property type="entry name" value="SGNH_plant_lipase_like"/>
    <property type="match status" value="1"/>
</dbReference>
<comment type="similarity">
    <text evidence="2">Belongs to the 'GDSL' lipolytic enzyme family.</text>
</comment>
<dbReference type="InterPro" id="IPR035669">
    <property type="entry name" value="SGNH_plant_lipase-like"/>
</dbReference>
<evidence type="ECO:0000313" key="9">
    <source>
        <dbReference type="RefSeq" id="XP_007025249.2"/>
    </source>
</evidence>
<accession>A0AB32V142</accession>
<keyword evidence="5" id="KW-0378">Hydrolase</keyword>
<reference evidence="8" key="1">
    <citation type="journal article" date="1997" name="Nucleic Acids Res.">
        <title>tRNAscan-SE: a program for improved detection of transfer RNA genes in genomic sequence.</title>
        <authorList>
            <person name="Lowe T.M."/>
            <person name="Eddy S.R."/>
        </authorList>
    </citation>
    <scope>NUCLEOTIDE SEQUENCE [LARGE SCALE GENOMIC DNA]</scope>
    <source>
        <strain evidence="8">r\B97-61/B2</strain>
    </source>
</reference>
<evidence type="ECO:0000256" key="7">
    <source>
        <dbReference type="ARBA" id="ARBA00023098"/>
    </source>
</evidence>
<proteinExistence type="inferred from homology"/>
<evidence type="ECO:0000256" key="6">
    <source>
        <dbReference type="ARBA" id="ARBA00022963"/>
    </source>
</evidence>
<evidence type="ECO:0000256" key="4">
    <source>
        <dbReference type="ARBA" id="ARBA00022729"/>
    </source>
</evidence>
<reference evidence="9" key="2">
    <citation type="submission" date="2025-08" db="UniProtKB">
        <authorList>
            <consortium name="RefSeq"/>
        </authorList>
    </citation>
    <scope>IDENTIFICATION</scope>
</reference>
<sequence length="380" mass="41832">MAHRKQPPSFCYSRTDPSPRFDSLDIACNKKLCGVILLLLGVSNLQQIEPRKPKVPCYFIFGDSLVDPGNNNELSTSAKSNYPPYGIDFPHGSTGRFSNGRTAPDFFAQYLGFENIIPPFTTAKGEEILQGVNYASGSAGIRDETGTKLGINIGLNKQLENYNITISFIVSILKAKDSATKYLNQYLYSVGMGSNDYINNYFKPGYSTSTKFIPEQYATILIEQYSQQLTTLYSSGARKVALGGLGPMGCTPDAVASHETYGKLCVEEMNNAVRIFNDKLKQLVDELHEKFKDAKFIFLDNFGGLIKHISILGTNYKITGCCEVVKETGQCVPNTAPCRNSNLFIFFDSFHPSEAANPVTATSQITSLHGLFDTNGFGYS</sequence>
<dbReference type="Proteomes" id="UP000694886">
    <property type="component" value="Chromosome 6"/>
</dbReference>
<dbReference type="InterPro" id="IPR036514">
    <property type="entry name" value="SGNH_hydro_sf"/>
</dbReference>
<dbReference type="SUPFAM" id="SSF52266">
    <property type="entry name" value="SGNH hydrolase"/>
    <property type="match status" value="1"/>
</dbReference>
<dbReference type="GO" id="GO:0016788">
    <property type="term" value="F:hydrolase activity, acting on ester bonds"/>
    <property type="evidence" value="ECO:0007669"/>
    <property type="project" value="InterPro"/>
</dbReference>
<dbReference type="PANTHER" id="PTHR45650:SF84">
    <property type="entry name" value="SGNH HYDROLASE-TYPE ESTERASE DOMAIN-CONTAINING PROTEIN"/>
    <property type="match status" value="1"/>
</dbReference>
<keyword evidence="3" id="KW-0964">Secreted</keyword>
<dbReference type="GO" id="GO:0005576">
    <property type="term" value="C:extracellular region"/>
    <property type="evidence" value="ECO:0007669"/>
    <property type="project" value="UniProtKB-SubCell"/>
</dbReference>